<protein>
    <submittedName>
        <fullName evidence="2">Uncharacterized protein</fullName>
    </submittedName>
</protein>
<evidence type="ECO:0000313" key="2">
    <source>
        <dbReference type="EMBL" id="KAL3698114.1"/>
    </source>
</evidence>
<evidence type="ECO:0000313" key="3">
    <source>
        <dbReference type="Proteomes" id="UP001633002"/>
    </source>
</evidence>
<organism evidence="2 3">
    <name type="scientific">Riccia sorocarpa</name>
    <dbReference type="NCBI Taxonomy" id="122646"/>
    <lineage>
        <taxon>Eukaryota</taxon>
        <taxon>Viridiplantae</taxon>
        <taxon>Streptophyta</taxon>
        <taxon>Embryophyta</taxon>
        <taxon>Marchantiophyta</taxon>
        <taxon>Marchantiopsida</taxon>
        <taxon>Marchantiidae</taxon>
        <taxon>Marchantiales</taxon>
        <taxon>Ricciaceae</taxon>
        <taxon>Riccia</taxon>
    </lineage>
</organism>
<sequence>MHAGVIVRTGGSTLDLLKVGAKIELNLYSKLYELSDIPGLRKSKALPHLCTFCRGWNHHGLIFGFLNEVILITYLVFVPRLVLTIWSVGSPKCVVPLLVSWVFDFNLCREVDLKALVERYSTCQDTRSFPPSAYDDLHEFAITRVNGNQFRGWSRREGGVPPADWKDIWNYPRRSFWICYKSIARHEVNAHNMCLVTVKLHGFEVSDPVLESLCNLNSVLSFRLRLRDGLFLECIAHKLLVLSWVTELQEELVQDKKVVTIWKSGRIPDRVLRDEDFYRSKAVFKTLFGLFIGSKLWRCKHPSHGSPVAGSSTASVAGSSATRVVVSEASSASGSTSGSRAGSSSASGAGADSDDECHQCLQAPPFSSEYSVWLNDKALGKCNM</sequence>
<accession>A0ABD3I6E7</accession>
<proteinExistence type="predicted"/>
<keyword evidence="3" id="KW-1185">Reference proteome</keyword>
<gene>
    <name evidence="2" type="ORF">R1sor_012190</name>
</gene>
<feature type="compositionally biased region" description="Low complexity" evidence="1">
    <location>
        <begin position="331"/>
        <end position="351"/>
    </location>
</feature>
<dbReference type="Proteomes" id="UP001633002">
    <property type="component" value="Unassembled WGS sequence"/>
</dbReference>
<reference evidence="2 3" key="1">
    <citation type="submission" date="2024-09" db="EMBL/GenBank/DDBJ databases">
        <title>Chromosome-scale assembly of Riccia sorocarpa.</title>
        <authorList>
            <person name="Paukszto L."/>
        </authorList>
    </citation>
    <scope>NUCLEOTIDE SEQUENCE [LARGE SCALE GENOMIC DNA]</scope>
    <source>
        <strain evidence="2">LP-2024</strain>
        <tissue evidence="2">Aerial parts of the thallus</tissue>
    </source>
</reference>
<comment type="caution">
    <text evidence="2">The sequence shown here is derived from an EMBL/GenBank/DDBJ whole genome shotgun (WGS) entry which is preliminary data.</text>
</comment>
<evidence type="ECO:0000256" key="1">
    <source>
        <dbReference type="SAM" id="MobiDB-lite"/>
    </source>
</evidence>
<dbReference type="EMBL" id="JBJQOH010000002">
    <property type="protein sequence ID" value="KAL3698114.1"/>
    <property type="molecule type" value="Genomic_DNA"/>
</dbReference>
<feature type="region of interest" description="Disordered" evidence="1">
    <location>
        <begin position="331"/>
        <end position="355"/>
    </location>
</feature>
<name>A0ABD3I6E7_9MARC</name>
<dbReference type="AlphaFoldDB" id="A0ABD3I6E7"/>